<gene>
    <name evidence="1" type="ORF">DFP95_12934</name>
</gene>
<dbReference type="AlphaFoldDB" id="A0A3D9HTR2"/>
<organism evidence="1 2">
    <name type="scientific">Cohnella lupini</name>
    <dbReference type="NCBI Taxonomy" id="1294267"/>
    <lineage>
        <taxon>Bacteria</taxon>
        <taxon>Bacillati</taxon>
        <taxon>Bacillota</taxon>
        <taxon>Bacilli</taxon>
        <taxon>Bacillales</taxon>
        <taxon>Paenibacillaceae</taxon>
        <taxon>Cohnella</taxon>
    </lineage>
</organism>
<accession>A0A3D9HTR2</accession>
<comment type="caution">
    <text evidence="1">The sequence shown here is derived from an EMBL/GenBank/DDBJ whole genome shotgun (WGS) entry which is preliminary data.</text>
</comment>
<proteinExistence type="predicted"/>
<sequence>MVGVLTKNILLEGIKMSRKIRRSIGKITSRYTVIRGGSTGSSTGLKRNHGTQILGQSKKQVLIGPVFNGKPMRLIESSSGKVQDSILFCRGTGFGAQEERGS</sequence>
<keyword evidence="2" id="KW-1185">Reference proteome</keyword>
<reference evidence="1 2" key="1">
    <citation type="submission" date="2018-07" db="EMBL/GenBank/DDBJ databases">
        <title>Genomic Encyclopedia of Type Strains, Phase III (KMG-III): the genomes of soil and plant-associated and newly described type strains.</title>
        <authorList>
            <person name="Whitman W."/>
        </authorList>
    </citation>
    <scope>NUCLEOTIDE SEQUENCE [LARGE SCALE GENOMIC DNA]</scope>
    <source>
        <strain evidence="1 2">CECT 8236</strain>
    </source>
</reference>
<name>A0A3D9HTR2_9BACL</name>
<protein>
    <submittedName>
        <fullName evidence="1">Uncharacterized protein</fullName>
    </submittedName>
</protein>
<evidence type="ECO:0000313" key="2">
    <source>
        <dbReference type="Proteomes" id="UP000256869"/>
    </source>
</evidence>
<dbReference type="Proteomes" id="UP000256869">
    <property type="component" value="Unassembled WGS sequence"/>
</dbReference>
<evidence type="ECO:0000313" key="1">
    <source>
        <dbReference type="EMBL" id="RED52902.1"/>
    </source>
</evidence>
<dbReference type="EMBL" id="QRDY01000029">
    <property type="protein sequence ID" value="RED52902.1"/>
    <property type="molecule type" value="Genomic_DNA"/>
</dbReference>